<proteinExistence type="predicted"/>
<evidence type="ECO:0000256" key="1">
    <source>
        <dbReference type="SAM" id="SignalP"/>
    </source>
</evidence>
<evidence type="ECO:0000313" key="3">
    <source>
        <dbReference type="Proteomes" id="UP001596135"/>
    </source>
</evidence>
<reference evidence="3" key="1">
    <citation type="journal article" date="2019" name="Int. J. Syst. Evol. Microbiol.">
        <title>The Global Catalogue of Microorganisms (GCM) 10K type strain sequencing project: providing services to taxonomists for standard genome sequencing and annotation.</title>
        <authorList>
            <consortium name="The Broad Institute Genomics Platform"/>
            <consortium name="The Broad Institute Genome Sequencing Center for Infectious Disease"/>
            <person name="Wu L."/>
            <person name="Ma J."/>
        </authorList>
    </citation>
    <scope>NUCLEOTIDE SEQUENCE [LARGE SCALE GENOMIC DNA]</scope>
    <source>
        <strain evidence="3">CCUG 54522</strain>
    </source>
</reference>
<sequence>MRRLLTAALITAVTAGLTVAAVPASTAATKTVDRGPTTTLVGAKTGLAGSRDLAYAGGRLYALDDAAVRVFAPGASGNATPQRTIDLDLPSGQHSWSIAVGDDGTTYVLTSNDELTSSTIFIYAAGASGAAGHVSVVNGVLGLMSPIDIAERDGGFAVLDNDSNAIFFYSQSGGGAPVEVGGIDAGSGTQTQIFGPSTIDTAPDGRLVVRGADWVSVFAADADGDVAPTQYLQGDQTMIGVPLGAGLDTRGDLYLATADAYGADPGHARVLRFDPGATGNVAPVGVLTGARTGLGLPYLEVLPSGSVATATFETATYTFDGTIRFFRPIGPYAAPGAARLEVTGKKSAPRRTISWKAAPTDADVPVTSYAVKVTCRGKVRLDRTLKASVRRAVVKLGPVRKGSCTATVRARNEVGLGTVAKAKFAVRR</sequence>
<dbReference type="SUPFAM" id="SSF63829">
    <property type="entry name" value="Calcium-dependent phosphotriesterase"/>
    <property type="match status" value="1"/>
</dbReference>
<dbReference type="RefSeq" id="WP_379150048.1">
    <property type="nucleotide sequence ID" value="NZ_JBHSRJ010000001.1"/>
</dbReference>
<evidence type="ECO:0008006" key="4">
    <source>
        <dbReference type="Google" id="ProtNLM"/>
    </source>
</evidence>
<evidence type="ECO:0000313" key="2">
    <source>
        <dbReference type="EMBL" id="MFC6041955.1"/>
    </source>
</evidence>
<dbReference type="Proteomes" id="UP001596135">
    <property type="component" value="Unassembled WGS sequence"/>
</dbReference>
<keyword evidence="1" id="KW-0732">Signal</keyword>
<dbReference type="Gene3D" id="2.130.10.10">
    <property type="entry name" value="YVTN repeat-like/Quinoprotein amine dehydrogenase"/>
    <property type="match status" value="1"/>
</dbReference>
<feature type="chain" id="PRO_5045889368" description="Fibronectin type-III domain-containing protein" evidence="1">
    <location>
        <begin position="21"/>
        <end position="428"/>
    </location>
</feature>
<feature type="signal peptide" evidence="1">
    <location>
        <begin position="1"/>
        <end position="20"/>
    </location>
</feature>
<gene>
    <name evidence="2" type="ORF">ACFPYL_02655</name>
</gene>
<organism evidence="2 3">
    <name type="scientific">Nocardioides hankookensis</name>
    <dbReference type="NCBI Taxonomy" id="443157"/>
    <lineage>
        <taxon>Bacteria</taxon>
        <taxon>Bacillati</taxon>
        <taxon>Actinomycetota</taxon>
        <taxon>Actinomycetes</taxon>
        <taxon>Propionibacteriales</taxon>
        <taxon>Nocardioidaceae</taxon>
        <taxon>Nocardioides</taxon>
    </lineage>
</organism>
<protein>
    <recommendedName>
        <fullName evidence="4">Fibronectin type-III domain-containing protein</fullName>
    </recommendedName>
</protein>
<accession>A0ABW1LEP1</accession>
<name>A0ABW1LEP1_9ACTN</name>
<comment type="caution">
    <text evidence="2">The sequence shown here is derived from an EMBL/GenBank/DDBJ whole genome shotgun (WGS) entry which is preliminary data.</text>
</comment>
<keyword evidence="3" id="KW-1185">Reference proteome</keyword>
<dbReference type="EMBL" id="JBHSRJ010000001">
    <property type="protein sequence ID" value="MFC6041955.1"/>
    <property type="molecule type" value="Genomic_DNA"/>
</dbReference>
<dbReference type="InterPro" id="IPR015943">
    <property type="entry name" value="WD40/YVTN_repeat-like_dom_sf"/>
</dbReference>